<dbReference type="Proteomes" id="UP000660262">
    <property type="component" value="Unassembled WGS sequence"/>
</dbReference>
<protein>
    <submittedName>
        <fullName evidence="11">Uncharacterized protein</fullName>
    </submittedName>
</protein>
<keyword evidence="10" id="KW-0325">Glycoprotein</keyword>
<evidence type="ECO:0000256" key="6">
    <source>
        <dbReference type="ARBA" id="ARBA00022968"/>
    </source>
</evidence>
<evidence type="ECO:0000256" key="4">
    <source>
        <dbReference type="ARBA" id="ARBA00022679"/>
    </source>
</evidence>
<dbReference type="EMBL" id="BNJQ01000019">
    <property type="protein sequence ID" value="GHP08173.1"/>
    <property type="molecule type" value="Genomic_DNA"/>
</dbReference>
<keyword evidence="6" id="KW-0735">Signal-anchor</keyword>
<reference evidence="11" key="1">
    <citation type="submission" date="2020-10" db="EMBL/GenBank/DDBJ databases">
        <title>Unveiling of a novel bifunctional photoreceptor, Dualchrome1, isolated from a cosmopolitan green alga.</title>
        <authorList>
            <person name="Suzuki S."/>
            <person name="Kawachi M."/>
        </authorList>
    </citation>
    <scope>NUCLEOTIDE SEQUENCE</scope>
    <source>
        <strain evidence="11">NIES 2893</strain>
    </source>
</reference>
<evidence type="ECO:0000256" key="2">
    <source>
        <dbReference type="ARBA" id="ARBA00006003"/>
    </source>
</evidence>
<keyword evidence="9" id="KW-0472">Membrane</keyword>
<keyword evidence="8" id="KW-0333">Golgi apparatus</keyword>
<evidence type="ECO:0000256" key="5">
    <source>
        <dbReference type="ARBA" id="ARBA00022692"/>
    </source>
</evidence>
<evidence type="ECO:0000313" key="12">
    <source>
        <dbReference type="Proteomes" id="UP000660262"/>
    </source>
</evidence>
<keyword evidence="12" id="KW-1185">Reference proteome</keyword>
<dbReference type="InterPro" id="IPR038578">
    <property type="entry name" value="GT29-like_sf"/>
</dbReference>
<accession>A0A830HNB2</accession>
<evidence type="ECO:0000256" key="7">
    <source>
        <dbReference type="ARBA" id="ARBA00022989"/>
    </source>
</evidence>
<gene>
    <name evidence="11" type="ORF">PPROV_000691500</name>
</gene>
<evidence type="ECO:0000256" key="3">
    <source>
        <dbReference type="ARBA" id="ARBA00022676"/>
    </source>
</evidence>
<dbReference type="GO" id="GO:0008373">
    <property type="term" value="F:sialyltransferase activity"/>
    <property type="evidence" value="ECO:0007669"/>
    <property type="project" value="InterPro"/>
</dbReference>
<proteinExistence type="inferred from homology"/>
<keyword evidence="5" id="KW-0812">Transmembrane</keyword>
<dbReference type="InterPro" id="IPR001675">
    <property type="entry name" value="Glyco_trans_29"/>
</dbReference>
<comment type="caution">
    <text evidence="11">The sequence shown here is derived from an EMBL/GenBank/DDBJ whole genome shotgun (WGS) entry which is preliminary data.</text>
</comment>
<evidence type="ECO:0000313" key="11">
    <source>
        <dbReference type="EMBL" id="GHP08173.1"/>
    </source>
</evidence>
<comment type="similarity">
    <text evidence="2">Belongs to the glycosyltransferase 29 family.</text>
</comment>
<organism evidence="11 12">
    <name type="scientific">Pycnococcus provasolii</name>
    <dbReference type="NCBI Taxonomy" id="41880"/>
    <lineage>
        <taxon>Eukaryota</taxon>
        <taxon>Viridiplantae</taxon>
        <taxon>Chlorophyta</taxon>
        <taxon>Pseudoscourfieldiophyceae</taxon>
        <taxon>Pseudoscourfieldiales</taxon>
        <taxon>Pycnococcaceae</taxon>
        <taxon>Pycnococcus</taxon>
    </lineage>
</organism>
<evidence type="ECO:0000256" key="1">
    <source>
        <dbReference type="ARBA" id="ARBA00004323"/>
    </source>
</evidence>
<keyword evidence="3" id="KW-0328">Glycosyltransferase</keyword>
<comment type="subcellular location">
    <subcellularLocation>
        <location evidence="1">Golgi apparatus membrane</location>
        <topology evidence="1">Single-pass type II membrane protein</topology>
    </subcellularLocation>
</comment>
<dbReference type="Pfam" id="PF00777">
    <property type="entry name" value="Glyco_transf_29"/>
    <property type="match status" value="1"/>
</dbReference>
<dbReference type="AlphaFoldDB" id="A0A830HNB2"/>
<keyword evidence="7" id="KW-1133">Transmembrane helix</keyword>
<dbReference type="Gene3D" id="3.90.1480.20">
    <property type="entry name" value="Glycosyl transferase family 29"/>
    <property type="match status" value="1"/>
</dbReference>
<dbReference type="GO" id="GO:0000139">
    <property type="term" value="C:Golgi membrane"/>
    <property type="evidence" value="ECO:0007669"/>
    <property type="project" value="UniProtKB-SubCell"/>
</dbReference>
<evidence type="ECO:0000256" key="9">
    <source>
        <dbReference type="ARBA" id="ARBA00023136"/>
    </source>
</evidence>
<keyword evidence="4" id="KW-0808">Transferase</keyword>
<sequence length="439" mass="48626">MADTSLSHPQNADDTMTLYSSRVVPRTRGNSWGQWSPTPHCNAASRLAPQQQQQALSKIQTWLSDTYPQVDPKNAARQLVACLKSDETCLKQSSSQNDAYAIAALASSLPSMRRVRAGRHELVSSPNKITESKCVTLTRAGACSRANVRRGNPDTFPREGFTRVRLSDRPRLDVPRRILGGANGTCALVANGPLTRLRPNGDAIDAHGAVWRFNAVFEPRLERENVRKDIGTRTEARWFSRPRGAQAARCKTLFCQSRKKLRASSSPEAWMLWNYESMNDVAPLRRHFKDVVPRLLHPRASERVFNVYFQFRADLQTIHVAADSSDLPDMTCPKALSTGVHAVLTAVSTCGRRASSDQSSKGAYIPPVSLFGFSYSSAVLKTRSGHIRRYTSNAKKHVMYSGHGWEVDSSMLRVLTLAGLSNVCTSDDPLVSESELQRG</sequence>
<evidence type="ECO:0000256" key="10">
    <source>
        <dbReference type="ARBA" id="ARBA00023180"/>
    </source>
</evidence>
<name>A0A830HNB2_9CHLO</name>
<evidence type="ECO:0000256" key="8">
    <source>
        <dbReference type="ARBA" id="ARBA00023034"/>
    </source>
</evidence>